<accession>A0ABM1E356</accession>
<dbReference type="Gene3D" id="1.10.287.70">
    <property type="match status" value="1"/>
</dbReference>
<feature type="transmembrane region" description="Helical" evidence="9">
    <location>
        <begin position="431"/>
        <end position="452"/>
    </location>
</feature>
<feature type="signal peptide" evidence="10">
    <location>
        <begin position="1"/>
        <end position="21"/>
    </location>
</feature>
<evidence type="ECO:0000259" key="11">
    <source>
        <dbReference type="Pfam" id="PF00060"/>
    </source>
</evidence>
<feature type="chain" id="PRO_5046568181" evidence="10">
    <location>
        <begin position="22"/>
        <end position="473"/>
    </location>
</feature>
<keyword evidence="12" id="KW-1185">Reference proteome</keyword>
<dbReference type="Proteomes" id="UP000695022">
    <property type="component" value="Unplaced"/>
</dbReference>
<keyword evidence="8" id="KW-0325">Glycoprotein</keyword>
<evidence type="ECO:0000256" key="1">
    <source>
        <dbReference type="ARBA" id="ARBA00004651"/>
    </source>
</evidence>
<evidence type="ECO:0000256" key="6">
    <source>
        <dbReference type="ARBA" id="ARBA00023136"/>
    </source>
</evidence>
<evidence type="ECO:0000256" key="9">
    <source>
        <dbReference type="SAM" id="Phobius"/>
    </source>
</evidence>
<evidence type="ECO:0000256" key="7">
    <source>
        <dbReference type="ARBA" id="ARBA00023170"/>
    </source>
</evidence>
<evidence type="ECO:0000256" key="10">
    <source>
        <dbReference type="SAM" id="SignalP"/>
    </source>
</evidence>
<keyword evidence="4 9" id="KW-0812">Transmembrane</keyword>
<keyword evidence="10" id="KW-0732">Signal</keyword>
<dbReference type="PANTHER" id="PTHR42643">
    <property type="entry name" value="IONOTROPIC RECEPTOR 20A-RELATED"/>
    <property type="match status" value="1"/>
</dbReference>
<feature type="transmembrane region" description="Helical" evidence="9">
    <location>
        <begin position="237"/>
        <end position="254"/>
    </location>
</feature>
<feature type="transmembrane region" description="Helical" evidence="9">
    <location>
        <begin position="167"/>
        <end position="186"/>
    </location>
</feature>
<dbReference type="SUPFAM" id="SSF53850">
    <property type="entry name" value="Periplasmic binding protein-like II"/>
    <property type="match status" value="1"/>
</dbReference>
<protein>
    <submittedName>
        <fullName evidence="13">Glutamate receptor ionotropic, delta-1-like</fullName>
    </submittedName>
</protein>
<keyword evidence="7" id="KW-0675">Receptor</keyword>
<evidence type="ECO:0000313" key="12">
    <source>
        <dbReference type="Proteomes" id="UP000695022"/>
    </source>
</evidence>
<evidence type="ECO:0000256" key="4">
    <source>
        <dbReference type="ARBA" id="ARBA00022692"/>
    </source>
</evidence>
<keyword evidence="6 9" id="KW-0472">Membrane</keyword>
<evidence type="ECO:0000256" key="3">
    <source>
        <dbReference type="ARBA" id="ARBA00022475"/>
    </source>
</evidence>
<feature type="domain" description="Ionotropic glutamate receptor C-terminal" evidence="11">
    <location>
        <begin position="167"/>
        <end position="439"/>
    </location>
</feature>
<dbReference type="GeneID" id="106808422"/>
<sequence length="473" mass="53185">MSLRYLLVYTLLAPACSLINANSSSSPACLIPSASNNSKMKLRQEVTNLQPSRGIDQLNGAHIKVGFHKSFSSDDSVAMFSKTLLADLSKYHNFTYTIRPGHTIQGELSAIRDGLLDLEIGFFTYTHQRASMVRFLIPLLTENYVIVIKRPRQKTEILNILDPFDTYIWVCLLAYLLVATLITAAMERWSHKDSGLEGNTESTQGIVYYVVYMFGSFLQQGGVSLPRTISTRILLSMWWLFVLNVCALYGGHLFSSLTVKPAIQYPFETLHEFALHPSITPTSVEGWAIFNQMQQQPSESDLGTLWQKISADERAVVSSTDTALELVLTGEYAFISDEIGTDAIFRAQYAATGTCSLAVAPIKIRASYLSWFVQHGSKYEQGLNIGLQRYKESGLFTHHYKMQLPVPPDCSQVGGMTVHARNLHLHTMSGILLVLLIGLIPSLLCLLLEVIVKRNKRNARRHRKHAWRKLYKF</sequence>
<evidence type="ECO:0000256" key="2">
    <source>
        <dbReference type="ARBA" id="ARBA00008685"/>
    </source>
</evidence>
<dbReference type="PANTHER" id="PTHR42643:SF24">
    <property type="entry name" value="IONOTROPIC RECEPTOR 60A"/>
    <property type="match status" value="1"/>
</dbReference>
<dbReference type="InterPro" id="IPR001320">
    <property type="entry name" value="Iontro_rcpt_C"/>
</dbReference>
<organism evidence="12 13">
    <name type="scientific">Priapulus caudatus</name>
    <name type="common">Priapulid worm</name>
    <dbReference type="NCBI Taxonomy" id="37621"/>
    <lineage>
        <taxon>Eukaryota</taxon>
        <taxon>Metazoa</taxon>
        <taxon>Ecdysozoa</taxon>
        <taxon>Scalidophora</taxon>
        <taxon>Priapulida</taxon>
        <taxon>Priapulimorpha</taxon>
        <taxon>Priapulimorphida</taxon>
        <taxon>Priapulidae</taxon>
        <taxon>Priapulus</taxon>
    </lineage>
</organism>
<evidence type="ECO:0000313" key="13">
    <source>
        <dbReference type="RefSeq" id="XP_014666627.1"/>
    </source>
</evidence>
<dbReference type="RefSeq" id="XP_014666627.1">
    <property type="nucleotide sequence ID" value="XM_014811141.1"/>
</dbReference>
<proteinExistence type="inferred from homology"/>
<comment type="subcellular location">
    <subcellularLocation>
        <location evidence="1">Cell membrane</location>
        <topology evidence="1">Multi-pass membrane protein</topology>
    </subcellularLocation>
</comment>
<reference evidence="13" key="1">
    <citation type="submission" date="2025-08" db="UniProtKB">
        <authorList>
            <consortium name="RefSeq"/>
        </authorList>
    </citation>
    <scope>IDENTIFICATION</scope>
</reference>
<dbReference type="Pfam" id="PF00060">
    <property type="entry name" value="Lig_chan"/>
    <property type="match status" value="1"/>
</dbReference>
<feature type="transmembrane region" description="Helical" evidence="9">
    <location>
        <begin position="206"/>
        <end position="225"/>
    </location>
</feature>
<evidence type="ECO:0000256" key="5">
    <source>
        <dbReference type="ARBA" id="ARBA00022989"/>
    </source>
</evidence>
<name>A0ABM1E356_PRICU</name>
<feature type="transmembrane region" description="Helical" evidence="9">
    <location>
        <begin position="131"/>
        <end position="147"/>
    </location>
</feature>
<dbReference type="InterPro" id="IPR052192">
    <property type="entry name" value="Insect_Ionotropic_Sensory_Rcpt"/>
</dbReference>
<keyword evidence="5 9" id="KW-1133">Transmembrane helix</keyword>
<evidence type="ECO:0000256" key="8">
    <source>
        <dbReference type="ARBA" id="ARBA00023180"/>
    </source>
</evidence>
<keyword evidence="3" id="KW-1003">Cell membrane</keyword>
<comment type="similarity">
    <text evidence="2">Belongs to the glutamate-gated ion channel (TC 1.A.10.1) family.</text>
</comment>
<gene>
    <name evidence="13" type="primary">LOC106808422</name>
</gene>